<reference evidence="1" key="1">
    <citation type="submission" date="2014-09" db="EMBL/GenBank/DDBJ databases">
        <authorList>
            <person name="Magalhaes I.L.F."/>
            <person name="Oliveira U."/>
            <person name="Santos F.R."/>
            <person name="Vidigal T.H.D.A."/>
            <person name="Brescovit A.D."/>
            <person name="Santos A.J."/>
        </authorList>
    </citation>
    <scope>NUCLEOTIDE SEQUENCE</scope>
    <source>
        <tissue evidence="1">Shoot tissue taken approximately 20 cm above the soil surface</tissue>
    </source>
</reference>
<dbReference type="EMBL" id="GBRH01205452">
    <property type="protein sequence ID" value="JAD92443.1"/>
    <property type="molecule type" value="Transcribed_RNA"/>
</dbReference>
<name>A0A0A9E0D3_ARUDO</name>
<organism evidence="1">
    <name type="scientific">Arundo donax</name>
    <name type="common">Giant reed</name>
    <name type="synonym">Donax arundinaceus</name>
    <dbReference type="NCBI Taxonomy" id="35708"/>
    <lineage>
        <taxon>Eukaryota</taxon>
        <taxon>Viridiplantae</taxon>
        <taxon>Streptophyta</taxon>
        <taxon>Embryophyta</taxon>
        <taxon>Tracheophyta</taxon>
        <taxon>Spermatophyta</taxon>
        <taxon>Magnoliopsida</taxon>
        <taxon>Liliopsida</taxon>
        <taxon>Poales</taxon>
        <taxon>Poaceae</taxon>
        <taxon>PACMAD clade</taxon>
        <taxon>Arundinoideae</taxon>
        <taxon>Arundineae</taxon>
        <taxon>Arundo</taxon>
    </lineage>
</organism>
<evidence type="ECO:0000313" key="1">
    <source>
        <dbReference type="EMBL" id="JAD92443.1"/>
    </source>
</evidence>
<reference evidence="1" key="2">
    <citation type="journal article" date="2015" name="Data Brief">
        <title>Shoot transcriptome of the giant reed, Arundo donax.</title>
        <authorList>
            <person name="Barrero R.A."/>
            <person name="Guerrero F.D."/>
            <person name="Moolhuijzen P."/>
            <person name="Goolsby J.A."/>
            <person name="Tidwell J."/>
            <person name="Bellgard S.E."/>
            <person name="Bellgard M.I."/>
        </authorList>
    </citation>
    <scope>NUCLEOTIDE SEQUENCE</scope>
    <source>
        <tissue evidence="1">Shoot tissue taken approximately 20 cm above the soil surface</tissue>
    </source>
</reference>
<accession>A0A0A9E0D3</accession>
<proteinExistence type="predicted"/>
<dbReference type="AlphaFoldDB" id="A0A0A9E0D3"/>
<sequence length="57" mass="6211">MQGRLLLDIVVNQGTAILKLLSSKDEPLLVRRDSLLVLNLGLDIINGVGALNLQRDC</sequence>
<protein>
    <submittedName>
        <fullName evidence="1">Uncharacterized protein</fullName>
    </submittedName>
</protein>